<feature type="compositionally biased region" description="Basic and acidic residues" evidence="1">
    <location>
        <begin position="254"/>
        <end position="265"/>
    </location>
</feature>
<comment type="caution">
    <text evidence="2">The sequence shown here is derived from an EMBL/GenBank/DDBJ whole genome shotgun (WGS) entry which is preliminary data.</text>
</comment>
<evidence type="ECO:0000313" key="2">
    <source>
        <dbReference type="EMBL" id="KVG56417.1"/>
    </source>
</evidence>
<name>A0A103QVN2_9BURK</name>
<organism evidence="2 3">
    <name type="scientific">Burkholderia ubonensis</name>
    <dbReference type="NCBI Taxonomy" id="101571"/>
    <lineage>
        <taxon>Bacteria</taxon>
        <taxon>Pseudomonadati</taxon>
        <taxon>Pseudomonadota</taxon>
        <taxon>Betaproteobacteria</taxon>
        <taxon>Burkholderiales</taxon>
        <taxon>Burkholderiaceae</taxon>
        <taxon>Burkholderia</taxon>
        <taxon>Burkholderia cepacia complex</taxon>
    </lineage>
</organism>
<evidence type="ECO:0000256" key="1">
    <source>
        <dbReference type="SAM" id="MobiDB-lite"/>
    </source>
</evidence>
<proteinExistence type="predicted"/>
<sequence>MQTATMADIVDVELTGAEAAAAPPAAADVPAVVQQRTAIVSTTPADLLRIAIEKDADLDKLERLMELQDRHEAKLAKRAFDAAFAAFKAEAVKIIKGRKVTDGPLKNKSYAELHDVVNAVTPALSKHGLSSAWRLTRDEKDWMEVTCYLRHVDGHEESVSMGGPPDSGGAKNAIQARASTKTYLERYTLKAITGLSEEDDDDDGAGGQQTGATQGDGSGSAGRNGDAGSRRAPPARQQQTSAEPPAFYPQTKFDANKDQWRETVKSGRKTPSALIAFIESRGAPLTEEQKLTIDSWSHEND</sequence>
<keyword evidence="2" id="KW-0238">DNA-binding</keyword>
<dbReference type="AlphaFoldDB" id="A0A103QVN2"/>
<dbReference type="GO" id="GO:0003677">
    <property type="term" value="F:DNA binding"/>
    <property type="evidence" value="ECO:0007669"/>
    <property type="project" value="UniProtKB-KW"/>
</dbReference>
<feature type="region of interest" description="Disordered" evidence="1">
    <location>
        <begin position="194"/>
        <end position="271"/>
    </location>
</feature>
<dbReference type="Proteomes" id="UP000064029">
    <property type="component" value="Unassembled WGS sequence"/>
</dbReference>
<evidence type="ECO:0000313" key="3">
    <source>
        <dbReference type="Proteomes" id="UP000064029"/>
    </source>
</evidence>
<dbReference type="OrthoDB" id="6154571at2"/>
<gene>
    <name evidence="2" type="ORF">WJ33_36945</name>
</gene>
<dbReference type="Pfam" id="PF04404">
    <property type="entry name" value="ERF"/>
    <property type="match status" value="1"/>
</dbReference>
<feature type="compositionally biased region" description="Gly residues" evidence="1">
    <location>
        <begin position="205"/>
        <end position="222"/>
    </location>
</feature>
<accession>A0A103QVN2</accession>
<dbReference type="EMBL" id="LOXM01000255">
    <property type="protein sequence ID" value="KVG56417.1"/>
    <property type="molecule type" value="Genomic_DNA"/>
</dbReference>
<dbReference type="RefSeq" id="WP_059758026.1">
    <property type="nucleotide sequence ID" value="NZ_CP013414.1"/>
</dbReference>
<protein>
    <submittedName>
        <fullName evidence="2">Single-stranded DNA-binding protein</fullName>
    </submittedName>
</protein>
<dbReference type="InterPro" id="IPR007499">
    <property type="entry name" value="ERF_bacteria_virus"/>
</dbReference>
<reference evidence="2 3" key="1">
    <citation type="submission" date="2015-11" db="EMBL/GenBank/DDBJ databases">
        <title>Expanding the genomic diversity of Burkholderia species for the development of highly accurate diagnostics.</title>
        <authorList>
            <person name="Sahl J."/>
            <person name="Keim P."/>
            <person name="Wagner D."/>
        </authorList>
    </citation>
    <scope>NUCLEOTIDE SEQUENCE [LARGE SCALE GENOMIC DNA]</scope>
    <source>
        <strain evidence="2 3">MSMB2036</strain>
    </source>
</reference>